<accession>A0A9Q1GPI5</accession>
<dbReference type="Proteomes" id="UP001153076">
    <property type="component" value="Unassembled WGS sequence"/>
</dbReference>
<organism evidence="2 3">
    <name type="scientific">Carnegiea gigantea</name>
    <dbReference type="NCBI Taxonomy" id="171969"/>
    <lineage>
        <taxon>Eukaryota</taxon>
        <taxon>Viridiplantae</taxon>
        <taxon>Streptophyta</taxon>
        <taxon>Embryophyta</taxon>
        <taxon>Tracheophyta</taxon>
        <taxon>Spermatophyta</taxon>
        <taxon>Magnoliopsida</taxon>
        <taxon>eudicotyledons</taxon>
        <taxon>Gunneridae</taxon>
        <taxon>Pentapetalae</taxon>
        <taxon>Caryophyllales</taxon>
        <taxon>Cactineae</taxon>
        <taxon>Cactaceae</taxon>
        <taxon>Cactoideae</taxon>
        <taxon>Echinocereeae</taxon>
        <taxon>Carnegiea</taxon>
    </lineage>
</organism>
<dbReference type="AlphaFoldDB" id="A0A9Q1GPI5"/>
<evidence type="ECO:0000313" key="3">
    <source>
        <dbReference type="Proteomes" id="UP001153076"/>
    </source>
</evidence>
<proteinExistence type="predicted"/>
<comment type="caution">
    <text evidence="2">The sequence shown here is derived from an EMBL/GenBank/DDBJ whole genome shotgun (WGS) entry which is preliminary data.</text>
</comment>
<feature type="compositionally biased region" description="Acidic residues" evidence="1">
    <location>
        <begin position="137"/>
        <end position="163"/>
    </location>
</feature>
<evidence type="ECO:0000313" key="2">
    <source>
        <dbReference type="EMBL" id="KAJ8423209.1"/>
    </source>
</evidence>
<gene>
    <name evidence="2" type="ORF">Cgig2_006762</name>
</gene>
<evidence type="ECO:0000256" key="1">
    <source>
        <dbReference type="SAM" id="MobiDB-lite"/>
    </source>
</evidence>
<dbReference type="EMBL" id="JAKOGI010002028">
    <property type="protein sequence ID" value="KAJ8423209.1"/>
    <property type="molecule type" value="Genomic_DNA"/>
</dbReference>
<feature type="region of interest" description="Disordered" evidence="1">
    <location>
        <begin position="128"/>
        <end position="163"/>
    </location>
</feature>
<keyword evidence="3" id="KW-1185">Reference proteome</keyword>
<name>A0A9Q1GPI5_9CARY</name>
<sequence length="234" mass="26071">MAIMNPDLLLKQYHPKHHLRGRQFILVQNLLNHRVKKQSETIVEGRTINSYIFDRRLIHGGIRLKDYESVSSRQEVLNDLGIRKVTARTVLQVRAGWAPGNSGTSVTIAGASPTGEWPFLLSTDLPGAGSPSRGEELVDAPSEDEHLDELSEENEEVSPENEDYLVCPRPTARLETRCEGETWFSPFFIPGNKSYAMVISHGYETSTSGLRTLGVEEYSQLDHEGVPGSKRGTV</sequence>
<reference evidence="2" key="1">
    <citation type="submission" date="2022-04" db="EMBL/GenBank/DDBJ databases">
        <title>Carnegiea gigantea Genome sequencing and assembly v2.</title>
        <authorList>
            <person name="Copetti D."/>
            <person name="Sanderson M.J."/>
            <person name="Burquez A."/>
            <person name="Wojciechowski M.F."/>
        </authorList>
    </citation>
    <scope>NUCLEOTIDE SEQUENCE</scope>
    <source>
        <strain evidence="2">SGP5-SGP5p</strain>
        <tissue evidence="2">Aerial part</tissue>
    </source>
</reference>
<protein>
    <submittedName>
        <fullName evidence="2">Uncharacterized protein</fullName>
    </submittedName>
</protein>